<evidence type="ECO:0000256" key="7">
    <source>
        <dbReference type="ARBA" id="ARBA00022989"/>
    </source>
</evidence>
<dbReference type="AlphaFoldDB" id="A0A4Y7SXG1"/>
<evidence type="ECO:0000256" key="12">
    <source>
        <dbReference type="SAM" id="SignalP"/>
    </source>
</evidence>
<feature type="region of interest" description="Disordered" evidence="11">
    <location>
        <begin position="345"/>
        <end position="369"/>
    </location>
</feature>
<evidence type="ECO:0000256" key="6">
    <source>
        <dbReference type="ARBA" id="ARBA00022824"/>
    </source>
</evidence>
<dbReference type="Proteomes" id="UP000298030">
    <property type="component" value="Unassembled WGS sequence"/>
</dbReference>
<comment type="caution">
    <text evidence="13">The sequence shown here is derived from an EMBL/GenBank/DDBJ whole genome shotgun (WGS) entry which is preliminary data.</text>
</comment>
<comment type="subcellular location">
    <subcellularLocation>
        <location evidence="1 10">Endoplasmic reticulum membrane</location>
        <topology evidence="1 10">Multi-pass membrane protein</topology>
    </subcellularLocation>
</comment>
<dbReference type="Pfam" id="PF03901">
    <property type="entry name" value="Glyco_transf_22"/>
    <property type="match status" value="1"/>
</dbReference>
<evidence type="ECO:0000256" key="4">
    <source>
        <dbReference type="ARBA" id="ARBA00022679"/>
    </source>
</evidence>
<feature type="transmembrane region" description="Helical" evidence="10">
    <location>
        <begin position="214"/>
        <end position="233"/>
    </location>
</feature>
<dbReference type="GO" id="GO:0000026">
    <property type="term" value="F:alpha-1,2-mannosyltransferase activity"/>
    <property type="evidence" value="ECO:0007669"/>
    <property type="project" value="TreeGrafter"/>
</dbReference>
<sequence>MNVATILVRVLIALLTRTVFQPDEYFQALEPAHRAVFGYGDLTWEWCAENPIRSIIYPALNIPVYWVLKVTGLHRFDALLIAAPKLLHGVLAAGTDAGIAELALRVLGRDYVETAVFLSLTSFFNALALSRSLSNSLETSLSALAFAYYPWDASSNLSPHVMYNPDRLRHTILFSALACMVRPTNAILWVFLYGKLLRSLRRYTSLTYAFIRNLLTAGVASIATLFSIDTLYYNRPISTPLNFILTNFSSVSLFYGSNPWHYYITQALPILCTTALPFVLHGVYTTLKRSNTPRRHIALENMLSAVVWFVGIYSFAGHKEWRFIHPILPLLYIFAAKSLVELGPSNQKQARGHKTKGKPTPRKPAPNAKPLQPNLLLASISSFPIQRSHLALLLLTLPISLYIVLFYCSAPITVLSYIRSLPLPPSASKTTTPFTDTIGFLMPCHSTPGQAYIHRPVLVEVPGRIWALGCEPPLGSSSTPSDLSSYRDQTNVFFSDPTSYLQNHFPARVDAAFPPSPFPRSRPGQAGVQDWKHEWPKHLIMFGELLREERGVSGVLEEKGYREVWKRGREWEGEDERRGGVRVWKWVGDEAQ</sequence>
<evidence type="ECO:0000313" key="13">
    <source>
        <dbReference type="EMBL" id="TEB26556.1"/>
    </source>
</evidence>
<comment type="function">
    <text evidence="9">Mannosyltransferase involved in glycosylphosphatidylinositol-anchor biosynthesis. Transfers the third mannose to Man2-GlcN-acyl-PI during GPI precursor assembly.</text>
</comment>
<dbReference type="OrthoDB" id="416834at2759"/>
<feature type="transmembrane region" description="Helical" evidence="10">
    <location>
        <begin position="297"/>
        <end position="316"/>
    </location>
</feature>
<dbReference type="PANTHER" id="PTHR22760">
    <property type="entry name" value="GLYCOSYLTRANSFERASE"/>
    <property type="match status" value="1"/>
</dbReference>
<feature type="compositionally biased region" description="Basic residues" evidence="11">
    <location>
        <begin position="350"/>
        <end position="361"/>
    </location>
</feature>
<name>A0A4Y7SXG1_COPMI</name>
<evidence type="ECO:0000256" key="2">
    <source>
        <dbReference type="ARBA" id="ARBA00006065"/>
    </source>
</evidence>
<evidence type="ECO:0000313" key="14">
    <source>
        <dbReference type="Proteomes" id="UP000298030"/>
    </source>
</evidence>
<dbReference type="InterPro" id="IPR005599">
    <property type="entry name" value="GPI_mannosylTrfase"/>
</dbReference>
<keyword evidence="12" id="KW-0732">Signal</keyword>
<evidence type="ECO:0000256" key="8">
    <source>
        <dbReference type="ARBA" id="ARBA00023136"/>
    </source>
</evidence>
<dbReference type="EMBL" id="QPFP01000047">
    <property type="protein sequence ID" value="TEB26556.1"/>
    <property type="molecule type" value="Genomic_DNA"/>
</dbReference>
<keyword evidence="6 10" id="KW-0256">Endoplasmic reticulum</keyword>
<evidence type="ECO:0000256" key="11">
    <source>
        <dbReference type="SAM" id="MobiDB-lite"/>
    </source>
</evidence>
<feature type="transmembrane region" description="Helical" evidence="10">
    <location>
        <begin position="322"/>
        <end position="340"/>
    </location>
</feature>
<dbReference type="EC" id="2.4.1.-" evidence="10"/>
<feature type="transmembrane region" description="Helical" evidence="10">
    <location>
        <begin position="172"/>
        <end position="193"/>
    </location>
</feature>
<proteinExistence type="inferred from homology"/>
<dbReference type="GO" id="GO:0006506">
    <property type="term" value="P:GPI anchor biosynthetic process"/>
    <property type="evidence" value="ECO:0007669"/>
    <property type="project" value="TreeGrafter"/>
</dbReference>
<feature type="transmembrane region" description="Helical" evidence="10">
    <location>
        <begin position="260"/>
        <end position="285"/>
    </location>
</feature>
<evidence type="ECO:0000256" key="5">
    <source>
        <dbReference type="ARBA" id="ARBA00022692"/>
    </source>
</evidence>
<dbReference type="PANTHER" id="PTHR22760:SF4">
    <property type="entry name" value="GPI MANNOSYLTRANSFERASE 3"/>
    <property type="match status" value="1"/>
</dbReference>
<keyword evidence="3 10" id="KW-0328">Glycosyltransferase</keyword>
<accession>A0A4Y7SXG1</accession>
<keyword evidence="14" id="KW-1185">Reference proteome</keyword>
<protein>
    <recommendedName>
        <fullName evidence="10">Mannosyltransferase</fullName>
        <ecNumber evidence="10">2.4.1.-</ecNumber>
    </recommendedName>
</protein>
<comment type="similarity">
    <text evidence="2">Belongs to the glycosyltransferase 22 family. PIGB subfamily.</text>
</comment>
<evidence type="ECO:0000256" key="9">
    <source>
        <dbReference type="ARBA" id="ARBA00024708"/>
    </source>
</evidence>
<keyword evidence="8 10" id="KW-0472">Membrane</keyword>
<keyword evidence="4" id="KW-0808">Transferase</keyword>
<evidence type="ECO:0000256" key="10">
    <source>
        <dbReference type="RuleBase" id="RU363075"/>
    </source>
</evidence>
<feature type="transmembrane region" description="Helical" evidence="10">
    <location>
        <begin position="390"/>
        <end position="418"/>
    </location>
</feature>
<feature type="chain" id="PRO_5021359180" description="Mannosyltransferase" evidence="12">
    <location>
        <begin position="21"/>
        <end position="592"/>
    </location>
</feature>
<evidence type="ECO:0000256" key="1">
    <source>
        <dbReference type="ARBA" id="ARBA00004477"/>
    </source>
</evidence>
<dbReference type="STRING" id="71717.A0A4Y7SXG1"/>
<reference evidence="13 14" key="1">
    <citation type="journal article" date="2019" name="Nat. Ecol. Evol.">
        <title>Megaphylogeny resolves global patterns of mushroom evolution.</title>
        <authorList>
            <person name="Varga T."/>
            <person name="Krizsan K."/>
            <person name="Foldi C."/>
            <person name="Dima B."/>
            <person name="Sanchez-Garcia M."/>
            <person name="Sanchez-Ramirez S."/>
            <person name="Szollosi G.J."/>
            <person name="Szarkandi J.G."/>
            <person name="Papp V."/>
            <person name="Albert L."/>
            <person name="Andreopoulos W."/>
            <person name="Angelini C."/>
            <person name="Antonin V."/>
            <person name="Barry K.W."/>
            <person name="Bougher N.L."/>
            <person name="Buchanan P."/>
            <person name="Buyck B."/>
            <person name="Bense V."/>
            <person name="Catcheside P."/>
            <person name="Chovatia M."/>
            <person name="Cooper J."/>
            <person name="Damon W."/>
            <person name="Desjardin D."/>
            <person name="Finy P."/>
            <person name="Geml J."/>
            <person name="Haridas S."/>
            <person name="Hughes K."/>
            <person name="Justo A."/>
            <person name="Karasinski D."/>
            <person name="Kautmanova I."/>
            <person name="Kiss B."/>
            <person name="Kocsube S."/>
            <person name="Kotiranta H."/>
            <person name="LaButti K.M."/>
            <person name="Lechner B.E."/>
            <person name="Liimatainen K."/>
            <person name="Lipzen A."/>
            <person name="Lukacs Z."/>
            <person name="Mihaltcheva S."/>
            <person name="Morgado L.N."/>
            <person name="Niskanen T."/>
            <person name="Noordeloos M.E."/>
            <person name="Ohm R.A."/>
            <person name="Ortiz-Santana B."/>
            <person name="Ovrebo C."/>
            <person name="Racz N."/>
            <person name="Riley R."/>
            <person name="Savchenko A."/>
            <person name="Shiryaev A."/>
            <person name="Soop K."/>
            <person name="Spirin V."/>
            <person name="Szebenyi C."/>
            <person name="Tomsovsky M."/>
            <person name="Tulloss R.E."/>
            <person name="Uehling J."/>
            <person name="Grigoriev I.V."/>
            <person name="Vagvolgyi C."/>
            <person name="Papp T."/>
            <person name="Martin F.M."/>
            <person name="Miettinen O."/>
            <person name="Hibbett D.S."/>
            <person name="Nagy L.G."/>
        </authorList>
    </citation>
    <scope>NUCLEOTIDE SEQUENCE [LARGE SCALE GENOMIC DNA]</scope>
    <source>
        <strain evidence="13 14">FP101781</strain>
    </source>
</reference>
<keyword evidence="5 10" id="KW-0812">Transmembrane</keyword>
<dbReference type="GO" id="GO:0005789">
    <property type="term" value="C:endoplasmic reticulum membrane"/>
    <property type="evidence" value="ECO:0007669"/>
    <property type="project" value="UniProtKB-SubCell"/>
</dbReference>
<feature type="signal peptide" evidence="12">
    <location>
        <begin position="1"/>
        <end position="20"/>
    </location>
</feature>
<keyword evidence="7 10" id="KW-1133">Transmembrane helix</keyword>
<gene>
    <name evidence="13" type="ORF">FA13DRAFT_1816768</name>
</gene>
<organism evidence="13 14">
    <name type="scientific">Coprinellus micaceus</name>
    <name type="common">Glistening ink-cap mushroom</name>
    <name type="synonym">Coprinus micaceus</name>
    <dbReference type="NCBI Taxonomy" id="71717"/>
    <lineage>
        <taxon>Eukaryota</taxon>
        <taxon>Fungi</taxon>
        <taxon>Dikarya</taxon>
        <taxon>Basidiomycota</taxon>
        <taxon>Agaricomycotina</taxon>
        <taxon>Agaricomycetes</taxon>
        <taxon>Agaricomycetidae</taxon>
        <taxon>Agaricales</taxon>
        <taxon>Agaricineae</taxon>
        <taxon>Psathyrellaceae</taxon>
        <taxon>Coprinellus</taxon>
    </lineage>
</organism>
<evidence type="ECO:0000256" key="3">
    <source>
        <dbReference type="ARBA" id="ARBA00022676"/>
    </source>
</evidence>